<dbReference type="eggNOG" id="COG1579">
    <property type="taxonomic scope" value="Bacteria"/>
</dbReference>
<organism evidence="4 5">
    <name type="scientific">Cryptobacterium curtum (strain ATCC 700683 / DSM 15641 / CCUG 43107 / 12-3)</name>
    <dbReference type="NCBI Taxonomy" id="469378"/>
    <lineage>
        <taxon>Bacteria</taxon>
        <taxon>Bacillati</taxon>
        <taxon>Actinomycetota</taxon>
        <taxon>Coriobacteriia</taxon>
        <taxon>Eggerthellales</taxon>
        <taxon>Eggerthellaceae</taxon>
        <taxon>Cryptobacterium</taxon>
    </lineage>
</organism>
<protein>
    <submittedName>
        <fullName evidence="4">Zn-ribbon protein, possibly nucleic acid-binding</fullName>
    </submittedName>
</protein>
<evidence type="ECO:0000313" key="5">
    <source>
        <dbReference type="Proteomes" id="UP000000954"/>
    </source>
</evidence>
<dbReference type="InterPro" id="IPR056003">
    <property type="entry name" value="CT398_CC_hairpin"/>
</dbReference>
<feature type="domain" description="C4-type zinc ribbon" evidence="2">
    <location>
        <begin position="204"/>
        <end position="236"/>
    </location>
</feature>
<dbReference type="EMBL" id="CP001682">
    <property type="protein sequence ID" value="ACU94406.1"/>
    <property type="molecule type" value="Genomic_DNA"/>
</dbReference>
<dbReference type="Pfam" id="PF02591">
    <property type="entry name" value="Zn_ribbon_9"/>
    <property type="match status" value="1"/>
</dbReference>
<dbReference type="InterPro" id="IPR003743">
    <property type="entry name" value="Zf-RING_7"/>
</dbReference>
<accession>C7MNB6</accession>
<evidence type="ECO:0000256" key="1">
    <source>
        <dbReference type="SAM" id="Coils"/>
    </source>
</evidence>
<evidence type="ECO:0000313" key="4">
    <source>
        <dbReference type="EMBL" id="ACU94406.1"/>
    </source>
</evidence>
<dbReference type="STRING" id="469378.Ccur_06960"/>
<dbReference type="KEGG" id="ccu:Ccur_06960"/>
<name>C7MNB6_CRYCD</name>
<keyword evidence="1" id="KW-0175">Coiled coil</keyword>
<dbReference type="OrthoDB" id="9784388at2"/>
<evidence type="ECO:0000259" key="2">
    <source>
        <dbReference type="Pfam" id="PF02591"/>
    </source>
</evidence>
<keyword evidence="5" id="KW-1185">Reference proteome</keyword>
<dbReference type="HOGENOM" id="CLU_073076_3_0_11"/>
<gene>
    <name evidence="4" type="ordered locus">Ccur_06960</name>
</gene>
<sequence>MQATKEQISALESLQNLDRKRIRAQLDLTKLPQPAAIEEISQRKATVADKYNQIKELLDQAELKLQRYAEEDDDLAGRQREKQTDISQASGDYRSIKSLTRDLEGIAKRRETLEFEMGKLDKRITEIKTVFTQAANALEALNSKEETLRQAYEQQRSALEQTALAANQQRPQFTAALSPELFDAYEEALARCGGIGVSRLDGDRCGACRSTIEPNRFLQVEREAPISRCPHCRRLLIVDR</sequence>
<evidence type="ECO:0000259" key="3">
    <source>
        <dbReference type="Pfam" id="PF24481"/>
    </source>
</evidence>
<reference evidence="4 5" key="1">
    <citation type="journal article" date="2009" name="Stand. Genomic Sci.">
        <title>Complete genome sequence of Cryptobacterium curtum type strain (12-3).</title>
        <authorList>
            <person name="Mavrommatis K."/>
            <person name="Pukall R."/>
            <person name="Rohde C."/>
            <person name="Chen F."/>
            <person name="Sims D."/>
            <person name="Brettin T."/>
            <person name="Kuske C."/>
            <person name="Detter J.C."/>
            <person name="Han C."/>
            <person name="Lapidus A."/>
            <person name="Copeland A."/>
            <person name="Glavina Del Rio T."/>
            <person name="Nolan M."/>
            <person name="Lucas S."/>
            <person name="Tice H."/>
            <person name="Cheng J.F."/>
            <person name="Bruce D."/>
            <person name="Goodwin L."/>
            <person name="Pitluck S."/>
            <person name="Ovchinnikova G."/>
            <person name="Pati A."/>
            <person name="Ivanova N."/>
            <person name="Chen A."/>
            <person name="Palaniappan K."/>
            <person name="Chain P."/>
            <person name="D'haeseleer P."/>
            <person name="Goker M."/>
            <person name="Bristow J."/>
            <person name="Eisen J.A."/>
            <person name="Markowitz V."/>
            <person name="Hugenholtz P."/>
            <person name="Rohde M."/>
            <person name="Klenk H.P."/>
            <person name="Kyrpides N.C."/>
        </authorList>
    </citation>
    <scope>NUCLEOTIDE SEQUENCE [LARGE SCALE GENOMIC DNA]</scope>
    <source>
        <strain evidence="5">ATCC 700683 / DSM 15641 / 12-3</strain>
    </source>
</reference>
<dbReference type="Proteomes" id="UP000000954">
    <property type="component" value="Chromosome"/>
</dbReference>
<feature type="domain" description="CT398-like coiled coil hairpin" evidence="3">
    <location>
        <begin position="14"/>
        <end position="191"/>
    </location>
</feature>
<dbReference type="Pfam" id="PF24481">
    <property type="entry name" value="CT398_CC"/>
    <property type="match status" value="1"/>
</dbReference>
<proteinExistence type="predicted"/>
<dbReference type="Gene3D" id="1.10.287.1490">
    <property type="match status" value="1"/>
</dbReference>
<dbReference type="RefSeq" id="WP_012803094.1">
    <property type="nucleotide sequence ID" value="NC_013170.1"/>
</dbReference>
<dbReference type="AlphaFoldDB" id="C7MNB6"/>
<feature type="coiled-coil region" evidence="1">
    <location>
        <begin position="44"/>
        <end position="169"/>
    </location>
</feature>